<evidence type="ECO:0000256" key="7">
    <source>
        <dbReference type="ARBA" id="ARBA00022771"/>
    </source>
</evidence>
<keyword evidence="5" id="KW-0479">Metal-binding</keyword>
<evidence type="ECO:0000256" key="3">
    <source>
        <dbReference type="ARBA" id="ARBA00012251"/>
    </source>
</evidence>
<dbReference type="AlphaFoldDB" id="A0A9J2PIH7"/>
<dbReference type="GO" id="GO:0008270">
    <property type="term" value="F:zinc ion binding"/>
    <property type="evidence" value="ECO:0007669"/>
    <property type="project" value="UniProtKB-KW"/>
</dbReference>
<organism evidence="14 15">
    <name type="scientific">Ascaris lumbricoides</name>
    <name type="common">Giant roundworm</name>
    <dbReference type="NCBI Taxonomy" id="6252"/>
    <lineage>
        <taxon>Eukaryota</taxon>
        <taxon>Metazoa</taxon>
        <taxon>Ecdysozoa</taxon>
        <taxon>Nematoda</taxon>
        <taxon>Chromadorea</taxon>
        <taxon>Rhabditida</taxon>
        <taxon>Spirurina</taxon>
        <taxon>Ascaridomorpha</taxon>
        <taxon>Ascaridoidea</taxon>
        <taxon>Ascarididae</taxon>
        <taxon>Ascaris</taxon>
    </lineage>
</organism>
<dbReference type="FunFam" id="1.20.120.1750:FF:000002">
    <property type="entry name" value="RBR-type E3 ubiquitin transferase"/>
    <property type="match status" value="1"/>
</dbReference>
<dbReference type="InterPro" id="IPR001841">
    <property type="entry name" value="Znf_RING"/>
</dbReference>
<dbReference type="SUPFAM" id="SSF57850">
    <property type="entry name" value="RING/U-box"/>
    <property type="match status" value="3"/>
</dbReference>
<dbReference type="PROSITE" id="PS50089">
    <property type="entry name" value="ZF_RING_2"/>
    <property type="match status" value="1"/>
</dbReference>
<dbReference type="InterPro" id="IPR048962">
    <property type="entry name" value="ARIH1-like_UBL"/>
</dbReference>
<dbReference type="Gene3D" id="3.30.40.10">
    <property type="entry name" value="Zinc/RING finger domain, C3HC4 (zinc finger)"/>
    <property type="match status" value="1"/>
</dbReference>
<reference evidence="15" key="1">
    <citation type="submission" date="2023-03" db="UniProtKB">
        <authorList>
            <consortium name="WormBaseParasite"/>
        </authorList>
    </citation>
    <scope>IDENTIFICATION</scope>
</reference>
<dbReference type="Pfam" id="PF21235">
    <property type="entry name" value="UBA_ARI1"/>
    <property type="match status" value="1"/>
</dbReference>
<feature type="region of interest" description="Disordered" evidence="11">
    <location>
        <begin position="1"/>
        <end position="32"/>
    </location>
</feature>
<dbReference type="Proteomes" id="UP000036681">
    <property type="component" value="Unplaced"/>
</dbReference>
<evidence type="ECO:0000256" key="8">
    <source>
        <dbReference type="ARBA" id="ARBA00022786"/>
    </source>
</evidence>
<dbReference type="SMART" id="SM00647">
    <property type="entry name" value="IBR"/>
    <property type="match status" value="2"/>
</dbReference>
<dbReference type="CDD" id="cd20356">
    <property type="entry name" value="Rcat_RBR_HHARI-like"/>
    <property type="match status" value="1"/>
</dbReference>
<dbReference type="GO" id="GO:0061630">
    <property type="term" value="F:ubiquitin protein ligase activity"/>
    <property type="evidence" value="ECO:0007669"/>
    <property type="project" value="UniProtKB-EC"/>
</dbReference>
<dbReference type="Pfam" id="PF19422">
    <property type="entry name" value="Ariadne"/>
    <property type="match status" value="1"/>
</dbReference>
<dbReference type="InterPro" id="IPR002867">
    <property type="entry name" value="IBR_dom"/>
</dbReference>
<sequence length="508" mass="58886">MSGGSETMDEEGTFSVSDADESSTFSDDDGIVVDPPVINVDRRYDNGADCQVLEPEQVVVEMNIIMEDVAAIVRLPPTVCRLLLYHYKWNKESLLEKFYESPDPDAFFADANIVSPFKLPHLSGNGRDVLDTCSICCNRAILTGLLCGHHFCYPCWDAYLSTKIMEEGRAYVACPELNCPIVVNDEKTLALIKSDTVKKRYRHLIINSFVECNQLLRWCPAVDCGRVVKVTHSEARPVMCKCKTVFCFACGHEWHEPVNCRLLKLWLKKCSDDSETSNWISANTKECPKCQVTIEKDGGCNHMTCKNAACKMEFCWMCLGPWEPHGSSWYSCNRFDDTLAKQARDAQERSRAALQRYLHYYNRFMNHQQSLKLESKLYATVKNKMELMQQANMSWIEVQFLRKAVDVLSECRRTLMYTYAFAFYLQKDNQSVIFEDNQRDLELATEQLSEFLERDLNHENLITLKQKAMMGVWYFQVQDKYRYVEQRRSTLLKHCAEGVEHDFWRFTQ</sequence>
<dbReference type="PANTHER" id="PTHR11685">
    <property type="entry name" value="RBR FAMILY RING FINGER AND IBR DOMAIN-CONTAINING"/>
    <property type="match status" value="1"/>
</dbReference>
<evidence type="ECO:0000313" key="14">
    <source>
        <dbReference type="Proteomes" id="UP000036681"/>
    </source>
</evidence>
<evidence type="ECO:0000313" key="15">
    <source>
        <dbReference type="WBParaSite" id="ALUE_0000983001-mRNA-1"/>
    </source>
</evidence>
<evidence type="ECO:0000256" key="10">
    <source>
        <dbReference type="PROSITE-ProRule" id="PRU00175"/>
    </source>
</evidence>
<dbReference type="GO" id="GO:0016567">
    <property type="term" value="P:protein ubiquitination"/>
    <property type="evidence" value="ECO:0007669"/>
    <property type="project" value="InterPro"/>
</dbReference>
<evidence type="ECO:0000256" key="6">
    <source>
        <dbReference type="ARBA" id="ARBA00022737"/>
    </source>
</evidence>
<dbReference type="WBParaSite" id="ALUE_0000983001-mRNA-1">
    <property type="protein sequence ID" value="ALUE_0000983001-mRNA-1"/>
    <property type="gene ID" value="ALUE_0000983001"/>
</dbReference>
<evidence type="ECO:0000256" key="4">
    <source>
        <dbReference type="ARBA" id="ARBA00022679"/>
    </source>
</evidence>
<feature type="domain" description="RING-type" evidence="12">
    <location>
        <begin position="133"/>
        <end position="175"/>
    </location>
</feature>
<keyword evidence="7 10" id="KW-0863">Zinc-finger</keyword>
<dbReference type="InterPro" id="IPR045840">
    <property type="entry name" value="Ariadne"/>
</dbReference>
<dbReference type="Pfam" id="PF01485">
    <property type="entry name" value="IBR"/>
    <property type="match status" value="1"/>
</dbReference>
<evidence type="ECO:0000259" key="12">
    <source>
        <dbReference type="PROSITE" id="PS50089"/>
    </source>
</evidence>
<dbReference type="Gene3D" id="1.20.120.1750">
    <property type="match status" value="1"/>
</dbReference>
<dbReference type="FunFam" id="3.30.40.10:FF:000019">
    <property type="entry name" value="RBR-type E3 ubiquitin transferase"/>
    <property type="match status" value="1"/>
</dbReference>
<evidence type="ECO:0000256" key="5">
    <source>
        <dbReference type="ARBA" id="ARBA00022723"/>
    </source>
</evidence>
<dbReference type="InterPro" id="IPR031127">
    <property type="entry name" value="E3_UB_ligase_RBR"/>
</dbReference>
<dbReference type="InterPro" id="IPR044066">
    <property type="entry name" value="TRIAD_supradom"/>
</dbReference>
<dbReference type="PROSITE" id="PS51873">
    <property type="entry name" value="TRIAD"/>
    <property type="match status" value="1"/>
</dbReference>
<evidence type="ECO:0000256" key="1">
    <source>
        <dbReference type="ARBA" id="ARBA00001798"/>
    </source>
</evidence>
<comment type="similarity">
    <text evidence="2">Belongs to the RBR family. Ariadne subfamily.</text>
</comment>
<protein>
    <recommendedName>
        <fullName evidence="3">RBR-type E3 ubiquitin transferase</fullName>
        <ecNumber evidence="3">2.3.2.31</ecNumber>
    </recommendedName>
</protein>
<keyword evidence="6" id="KW-0677">Repeat</keyword>
<evidence type="ECO:0000256" key="9">
    <source>
        <dbReference type="ARBA" id="ARBA00022833"/>
    </source>
</evidence>
<proteinExistence type="inferred from homology"/>
<keyword evidence="8" id="KW-0833">Ubl conjugation pathway</keyword>
<dbReference type="CDD" id="cd20343">
    <property type="entry name" value="BRcat_RBR_HHARI-like"/>
    <property type="match status" value="1"/>
</dbReference>
<feature type="domain" description="RING-type" evidence="13">
    <location>
        <begin position="129"/>
        <end position="336"/>
    </location>
</feature>
<dbReference type="InterPro" id="IPR013083">
    <property type="entry name" value="Znf_RING/FYVE/PHD"/>
</dbReference>
<name>A0A9J2PIH7_ASCLU</name>
<keyword evidence="9" id="KW-0862">Zinc</keyword>
<keyword evidence="14" id="KW-1185">Reference proteome</keyword>
<feature type="compositionally biased region" description="Acidic residues" evidence="11">
    <location>
        <begin position="7"/>
        <end position="31"/>
    </location>
</feature>
<evidence type="ECO:0000256" key="11">
    <source>
        <dbReference type="SAM" id="MobiDB-lite"/>
    </source>
</evidence>
<dbReference type="Pfam" id="PF22191">
    <property type="entry name" value="IBR_1"/>
    <property type="match status" value="1"/>
</dbReference>
<evidence type="ECO:0000256" key="2">
    <source>
        <dbReference type="ARBA" id="ARBA00005884"/>
    </source>
</evidence>
<accession>A0A9J2PIH7</accession>
<keyword evidence="4" id="KW-0808">Transferase</keyword>
<evidence type="ECO:0000259" key="13">
    <source>
        <dbReference type="PROSITE" id="PS51873"/>
    </source>
</evidence>
<comment type="catalytic activity">
    <reaction evidence="1">
        <text>[E2 ubiquitin-conjugating enzyme]-S-ubiquitinyl-L-cysteine + [acceptor protein]-L-lysine = [E2 ubiquitin-conjugating enzyme]-L-cysteine + [acceptor protein]-N(6)-ubiquitinyl-L-lysine.</text>
        <dbReference type="EC" id="2.3.2.31"/>
    </reaction>
</comment>
<dbReference type="EC" id="2.3.2.31" evidence="3"/>